<dbReference type="SUPFAM" id="SSF109604">
    <property type="entry name" value="HD-domain/PDEase-like"/>
    <property type="match status" value="1"/>
</dbReference>
<name>A0ABS3Q0K9_9FLAO</name>
<accession>A0ABS3Q0K9</accession>
<reference evidence="1 2" key="1">
    <citation type="submission" date="2021-03" db="EMBL/GenBank/DDBJ databases">
        <title>Isolation and description of Capnocytophaga bilenii sp. nov., a novel Capnocytophaga species, isolated from a gingivitis subject.</title>
        <authorList>
            <person name="Antezack A."/>
            <person name="Monnet-Corti V."/>
            <person name="La Scola B."/>
        </authorList>
    </citation>
    <scope>NUCLEOTIDE SEQUENCE [LARGE SCALE GENOMIC DNA]</scope>
    <source>
        <strain evidence="1 2">Marseille-Q4570</strain>
    </source>
</reference>
<evidence type="ECO:0000313" key="1">
    <source>
        <dbReference type="EMBL" id="MBO1885095.1"/>
    </source>
</evidence>
<organism evidence="1 2">
    <name type="scientific">Capnocytophaga bilenii</name>
    <dbReference type="NCBI Taxonomy" id="2819369"/>
    <lineage>
        <taxon>Bacteria</taxon>
        <taxon>Pseudomonadati</taxon>
        <taxon>Bacteroidota</taxon>
        <taxon>Flavobacteriia</taxon>
        <taxon>Flavobacteriales</taxon>
        <taxon>Flavobacteriaceae</taxon>
        <taxon>Capnocytophaga</taxon>
    </lineage>
</organism>
<dbReference type="EMBL" id="JAGDYP010000013">
    <property type="protein sequence ID" value="MBO1885095.1"/>
    <property type="molecule type" value="Genomic_DNA"/>
</dbReference>
<sequence length="139" mass="16006">MLEKAILIATIAHKGQIDKGGAPYIMHLIRVINAGNTENEKICGILHDLIEDTEWTFEKLKEEGFDDEIIEALRCVTRLPNENYEEFIARIITNPLAIKIKLNDLKDNMDITRLSFISEEDCERLNKYLKAYQLLLSKA</sequence>
<proteinExistence type="predicted"/>
<protein>
    <submittedName>
        <fullName evidence="1">Phosphohydrolase</fullName>
    </submittedName>
</protein>
<dbReference type="Proteomes" id="UP000681610">
    <property type="component" value="Unassembled WGS sequence"/>
</dbReference>
<dbReference type="Gene3D" id="1.10.3210.10">
    <property type="entry name" value="Hypothetical protein af1432"/>
    <property type="match status" value="1"/>
</dbReference>
<gene>
    <name evidence="1" type="ORF">J4N46_11890</name>
</gene>
<keyword evidence="2" id="KW-1185">Reference proteome</keyword>
<dbReference type="RefSeq" id="WP_208059468.1">
    <property type="nucleotide sequence ID" value="NZ_JAGDYP010000013.1"/>
</dbReference>
<evidence type="ECO:0000313" key="2">
    <source>
        <dbReference type="Proteomes" id="UP000681610"/>
    </source>
</evidence>
<comment type="caution">
    <text evidence="1">The sequence shown here is derived from an EMBL/GenBank/DDBJ whole genome shotgun (WGS) entry which is preliminary data.</text>
</comment>